<organism evidence="2 3">
    <name type="scientific">Trichuris trichiura</name>
    <name type="common">Whipworm</name>
    <name type="synonym">Trichocephalus trichiurus</name>
    <dbReference type="NCBI Taxonomy" id="36087"/>
    <lineage>
        <taxon>Eukaryota</taxon>
        <taxon>Metazoa</taxon>
        <taxon>Ecdysozoa</taxon>
        <taxon>Nematoda</taxon>
        <taxon>Enoplea</taxon>
        <taxon>Dorylaimia</taxon>
        <taxon>Trichinellida</taxon>
        <taxon>Trichuridae</taxon>
        <taxon>Trichuris</taxon>
    </lineage>
</organism>
<gene>
    <name evidence="2" type="ORF">TTRE_0000053101</name>
</gene>
<dbReference type="AlphaFoldDB" id="A0A077YW44"/>
<evidence type="ECO:0000313" key="2">
    <source>
        <dbReference type="EMBL" id="CDW52272.1"/>
    </source>
</evidence>
<feature type="compositionally biased region" description="Polar residues" evidence="1">
    <location>
        <begin position="1"/>
        <end position="10"/>
    </location>
</feature>
<reference evidence="2" key="2">
    <citation type="submission" date="2014-03" db="EMBL/GenBank/DDBJ databases">
        <title>The whipworm genome and dual-species transcriptomics of an intimate host-pathogen interaction.</title>
        <authorList>
            <person name="Foth B.J."/>
            <person name="Tsai I.J."/>
            <person name="Reid A.J."/>
            <person name="Bancroft A.J."/>
            <person name="Nichol S."/>
            <person name="Tracey A."/>
            <person name="Holroyd N."/>
            <person name="Cotton J.A."/>
            <person name="Stanley E.J."/>
            <person name="Zarowiecki M."/>
            <person name="Liu J.Z."/>
            <person name="Huckvale T."/>
            <person name="Cooper P.J."/>
            <person name="Grencis R.K."/>
            <person name="Berriman M."/>
        </authorList>
    </citation>
    <scope>NUCLEOTIDE SEQUENCE [LARGE SCALE GENOMIC DNA]</scope>
</reference>
<evidence type="ECO:0000313" key="3">
    <source>
        <dbReference type="Proteomes" id="UP000030665"/>
    </source>
</evidence>
<proteinExistence type="predicted"/>
<feature type="region of interest" description="Disordered" evidence="1">
    <location>
        <begin position="1"/>
        <end position="27"/>
    </location>
</feature>
<dbReference type="EMBL" id="HG805818">
    <property type="protein sequence ID" value="CDW52272.1"/>
    <property type="molecule type" value="Genomic_DNA"/>
</dbReference>
<dbReference type="Proteomes" id="UP000030665">
    <property type="component" value="Unassembled WGS sequence"/>
</dbReference>
<sequence>MPVFTSSRIPSSLPIPESIEDRPAKANRWQDERASWTTLQKRYSFKKVGAKRMKIRKIYQA</sequence>
<evidence type="ECO:0000256" key="1">
    <source>
        <dbReference type="SAM" id="MobiDB-lite"/>
    </source>
</evidence>
<protein>
    <submittedName>
        <fullName evidence="2">Uncharacterized protein</fullName>
    </submittedName>
</protein>
<reference evidence="2" key="1">
    <citation type="submission" date="2014-01" db="EMBL/GenBank/DDBJ databases">
        <authorList>
            <person name="Aslett M."/>
        </authorList>
    </citation>
    <scope>NUCLEOTIDE SEQUENCE</scope>
</reference>
<name>A0A077YW44_TRITR</name>
<keyword evidence="3" id="KW-1185">Reference proteome</keyword>
<accession>A0A077YW44</accession>